<keyword evidence="1" id="KW-1185">Reference proteome</keyword>
<evidence type="ECO:0000313" key="1">
    <source>
        <dbReference type="Proteomes" id="UP001652662"/>
    </source>
</evidence>
<gene>
    <name evidence="2" type="primary">LOC103562205</name>
</gene>
<evidence type="ECO:0000313" key="2">
    <source>
        <dbReference type="RefSeq" id="XP_070429353.1"/>
    </source>
</evidence>
<dbReference type="Proteomes" id="UP001652662">
    <property type="component" value="Chromosome 14"/>
</dbReference>
<name>A0ABM4KMD4_EQUPR</name>
<sequence length="207" mass="22829">MVCTTPGSLDILYFGNIIECLVMTLLVFGDDGHICTRYFGENSDPLHGWPGVGVCRVWASRMCLNISSPGRGSWCVGHHGQPWGQPHGLGSLWPPGHAGHCVLCWLCWAPWFLSPGMWRDIHNILPKDYEANSAAFGTLYAFLESVDHVSPSLADNEMYMSVSGLSSLLLCVLSLRVPISHCFNDCRFCYSGQDSSPSSFLPQVFLD</sequence>
<dbReference type="RefSeq" id="XP_070429353.1">
    <property type="nucleotide sequence ID" value="XM_070573252.1"/>
</dbReference>
<reference evidence="2" key="1">
    <citation type="submission" date="2025-08" db="UniProtKB">
        <authorList>
            <consortium name="RefSeq"/>
        </authorList>
    </citation>
    <scope>IDENTIFICATION</scope>
    <source>
        <tissue evidence="2">Blood</tissue>
    </source>
</reference>
<dbReference type="GeneID" id="103562205"/>
<protein>
    <submittedName>
        <fullName evidence="2">Uncharacterized protein</fullName>
    </submittedName>
</protein>
<proteinExistence type="predicted"/>
<accession>A0ABM4KMD4</accession>
<organism evidence="1 2">
    <name type="scientific">Equus przewalskii</name>
    <name type="common">Przewalski's horse</name>
    <name type="synonym">Equus caballus przewalskii</name>
    <dbReference type="NCBI Taxonomy" id="9798"/>
    <lineage>
        <taxon>Eukaryota</taxon>
        <taxon>Metazoa</taxon>
        <taxon>Chordata</taxon>
        <taxon>Craniata</taxon>
        <taxon>Vertebrata</taxon>
        <taxon>Euteleostomi</taxon>
        <taxon>Mammalia</taxon>
        <taxon>Eutheria</taxon>
        <taxon>Laurasiatheria</taxon>
        <taxon>Perissodactyla</taxon>
        <taxon>Equidae</taxon>
        <taxon>Equus</taxon>
    </lineage>
</organism>